<keyword evidence="4" id="KW-0233">DNA recombination</keyword>
<keyword evidence="7" id="KW-0614">Plasmid</keyword>
<feature type="domain" description="Tyr recombinase" evidence="6">
    <location>
        <begin position="188"/>
        <end position="369"/>
    </location>
</feature>
<sequence>MKSLLFTSKVIQSLHSKTRTYTVWDTQVPALGVRVYTDGRRFYVTHLSIPNKTLAAVGQLTLKKVRQHVRALQASFLDKETKPIRLIRFDALVKEEWTDKVCKGWKVSTQGTASSALKKHLLPEFGRFPVSRIDSCHVHRWFDELSQNYAGAANRNLDVLRSIFKYAVKQGYCMENPCDGLKQNRKKKLNRFLSLDELARLHNALTVVSQQGDMEACCCQVLKLVLLTGCRISEVTSLQWSFVKGREWHLPDSKTGAKVVYVGKEAQQLLSDISKQAWTQRSESHDDVFMPLRRFVSRSTKVSMVWQQVRALAHIEDVRIHDLRHTFASYAVLEGYPIPMVSKLLGHTRISSTLRYAHVDDAQVSQSAEAIGEVISGILSGQLVSNPKTRKVRASKPKLTKSPPKRRGRPIKAIPELTDEEVERLRYEVDFWEW</sequence>
<dbReference type="GO" id="GO:0003677">
    <property type="term" value="F:DNA binding"/>
    <property type="evidence" value="ECO:0007669"/>
    <property type="project" value="UniProtKB-KW"/>
</dbReference>
<reference evidence="7" key="1">
    <citation type="submission" date="2016-08" db="EMBL/GenBank/DDBJ databases">
        <title>V. crassostreae, an oyster benign colonizer that turned into a pathogen after being invaded by a plasmid.</title>
        <authorList>
            <person name="Bruto M."/>
            <person name="James A."/>
            <person name="Petton B."/>
            <person name="Labreuche Y."/>
            <person name="Chenivesse S."/>
            <person name="Alunno-Bruscia M."/>
            <person name="Polz M.F."/>
            <person name="Le Roux F."/>
        </authorList>
    </citation>
    <scope>NUCLEOTIDE SEQUENCE</scope>
    <source>
        <strain evidence="7">J5-20</strain>
        <plasmid evidence="7">pGV1512</plasmid>
    </source>
</reference>
<protein>
    <submittedName>
        <fullName evidence="7">Site-specific recombinase, phage integrase family protein</fullName>
    </submittedName>
</protein>
<dbReference type="EMBL" id="KX765275">
    <property type="protein sequence ID" value="APB61975.1"/>
    <property type="molecule type" value="Genomic_DNA"/>
</dbReference>
<evidence type="ECO:0000259" key="6">
    <source>
        <dbReference type="PROSITE" id="PS51898"/>
    </source>
</evidence>
<evidence type="ECO:0000313" key="7">
    <source>
        <dbReference type="EMBL" id="APB61975.1"/>
    </source>
</evidence>
<evidence type="ECO:0000256" key="5">
    <source>
        <dbReference type="SAM" id="MobiDB-lite"/>
    </source>
</evidence>
<evidence type="ECO:0000256" key="4">
    <source>
        <dbReference type="ARBA" id="ARBA00023172"/>
    </source>
</evidence>
<dbReference type="Pfam" id="PF00589">
    <property type="entry name" value="Phage_integrase"/>
    <property type="match status" value="1"/>
</dbReference>
<dbReference type="Gene3D" id="1.10.150.130">
    <property type="match status" value="1"/>
</dbReference>
<proteinExistence type="inferred from homology"/>
<dbReference type="Pfam" id="PF22022">
    <property type="entry name" value="Phage_int_M"/>
    <property type="match status" value="1"/>
</dbReference>
<dbReference type="AlphaFoldDB" id="A0A1J0AJR0"/>
<keyword evidence="3" id="KW-0238">DNA-binding</keyword>
<dbReference type="Gene3D" id="1.10.443.10">
    <property type="entry name" value="Intergrase catalytic core"/>
    <property type="match status" value="1"/>
</dbReference>
<dbReference type="GO" id="GO:0006310">
    <property type="term" value="P:DNA recombination"/>
    <property type="evidence" value="ECO:0007669"/>
    <property type="project" value="UniProtKB-KW"/>
</dbReference>
<dbReference type="PROSITE" id="PS51898">
    <property type="entry name" value="TYR_RECOMBINASE"/>
    <property type="match status" value="1"/>
</dbReference>
<accession>A0A1J0AJR0</accession>
<dbReference type="SUPFAM" id="SSF56349">
    <property type="entry name" value="DNA breaking-rejoining enzymes"/>
    <property type="match status" value="1"/>
</dbReference>
<dbReference type="PANTHER" id="PTHR30629">
    <property type="entry name" value="PROPHAGE INTEGRASE"/>
    <property type="match status" value="1"/>
</dbReference>
<dbReference type="InterPro" id="IPR050808">
    <property type="entry name" value="Phage_Integrase"/>
</dbReference>
<dbReference type="InterPro" id="IPR010998">
    <property type="entry name" value="Integrase_recombinase_N"/>
</dbReference>
<geneLocation type="plasmid" evidence="7">
    <name>pGV1512</name>
</geneLocation>
<dbReference type="CDD" id="cd00796">
    <property type="entry name" value="INT_Rci_Hp1_C"/>
    <property type="match status" value="1"/>
</dbReference>
<dbReference type="InterPro" id="IPR002104">
    <property type="entry name" value="Integrase_catalytic"/>
</dbReference>
<evidence type="ECO:0000256" key="1">
    <source>
        <dbReference type="ARBA" id="ARBA00008857"/>
    </source>
</evidence>
<dbReference type="InterPro" id="IPR011010">
    <property type="entry name" value="DNA_brk_join_enz"/>
</dbReference>
<organism evidence="7">
    <name type="scientific">Vibrio crassostreae</name>
    <dbReference type="NCBI Taxonomy" id="246167"/>
    <lineage>
        <taxon>Bacteria</taxon>
        <taxon>Pseudomonadati</taxon>
        <taxon>Pseudomonadota</taxon>
        <taxon>Gammaproteobacteria</taxon>
        <taxon>Vibrionales</taxon>
        <taxon>Vibrionaceae</taxon>
        <taxon>Vibrio</taxon>
    </lineage>
</organism>
<dbReference type="PANTHER" id="PTHR30629:SF2">
    <property type="entry name" value="PROPHAGE INTEGRASE INTS-RELATED"/>
    <property type="match status" value="1"/>
</dbReference>
<evidence type="ECO:0000256" key="2">
    <source>
        <dbReference type="ARBA" id="ARBA00022908"/>
    </source>
</evidence>
<dbReference type="GO" id="GO:0015074">
    <property type="term" value="P:DNA integration"/>
    <property type="evidence" value="ECO:0007669"/>
    <property type="project" value="UniProtKB-KW"/>
</dbReference>
<dbReference type="InterPro" id="IPR013762">
    <property type="entry name" value="Integrase-like_cat_sf"/>
</dbReference>
<evidence type="ECO:0000256" key="3">
    <source>
        <dbReference type="ARBA" id="ARBA00023125"/>
    </source>
</evidence>
<name>A0A1J0AJR0_9VIBR</name>
<dbReference type="RefSeq" id="WP_048662131.1">
    <property type="nucleotide sequence ID" value="NZ_CAWOGL010000025.1"/>
</dbReference>
<comment type="similarity">
    <text evidence="1">Belongs to the 'phage' integrase family.</text>
</comment>
<feature type="region of interest" description="Disordered" evidence="5">
    <location>
        <begin position="390"/>
        <end position="410"/>
    </location>
</feature>
<dbReference type="InterPro" id="IPR053876">
    <property type="entry name" value="Phage_int_M"/>
</dbReference>
<keyword evidence="2" id="KW-0229">DNA integration</keyword>